<dbReference type="EMBL" id="DF820456">
    <property type="protein sequence ID" value="GAK50954.1"/>
    <property type="molecule type" value="Genomic_DNA"/>
</dbReference>
<dbReference type="AlphaFoldDB" id="A0A0S6VTS4"/>
<evidence type="ECO:0000313" key="2">
    <source>
        <dbReference type="Proteomes" id="UP000030700"/>
    </source>
</evidence>
<organism evidence="1">
    <name type="scientific">Candidatus Moduliflexus flocculans</name>
    <dbReference type="NCBI Taxonomy" id="1499966"/>
    <lineage>
        <taxon>Bacteria</taxon>
        <taxon>Candidatus Moduliflexota</taxon>
        <taxon>Candidatus Moduliflexia</taxon>
        <taxon>Candidatus Moduliflexales</taxon>
        <taxon>Candidatus Moduliflexaceae</taxon>
    </lineage>
</organism>
<gene>
    <name evidence="1" type="ORF">U14_02196</name>
</gene>
<name>A0A0S6VTS4_9BACT</name>
<proteinExistence type="predicted"/>
<evidence type="ECO:0000313" key="1">
    <source>
        <dbReference type="EMBL" id="GAK50954.1"/>
    </source>
</evidence>
<dbReference type="Proteomes" id="UP000030700">
    <property type="component" value="Unassembled WGS sequence"/>
</dbReference>
<sequence length="464" mass="50555">MEWLLALQSPPDGTAELADVVAALDHCLLSGVARFDTSHETALNALHRIFRGTPLQDALDHSVPTLLRNEFVERHFAVIAAVRSALSGTWHDALQRQCTDALGRTLEDNTASAASPDMPPPIAVWLESTRQWLMEIALAGFAKLERANLLPFLRTLEQIQAEPQLLRLSTLLTGFINELLNNVPVADANSVPLTRWADLWTRAMTNALAIPSDPASETVSGEFACFGIDLHRHANMISLMAYGVLTNDAGARFVRTTLSSYKVDAIIGNETWLLFSDAAPLFEALAKNQTLALTDMPLLPTGDLIWNGQTAAGNKFNPLKQAEAWFAPGASASPTTCVMFPADRHPAQIAIPIFLKDYAVAQTDDGAIWLDFGASGRLPVATRRICAFSELTPEVAAHSSQMFGLLRFDQQRWEIQPLGVSATVKKKNVTMFSGESAAAVLKKPPKTSTIAILQERASRLLRGQ</sequence>
<reference evidence="1" key="1">
    <citation type="journal article" date="2015" name="PeerJ">
        <title>First genomic representation of candidate bacterial phylum KSB3 points to enhanced environmental sensing as a trigger of wastewater bulking.</title>
        <authorList>
            <person name="Sekiguchi Y."/>
            <person name="Ohashi A."/>
            <person name="Parks D.H."/>
            <person name="Yamauchi T."/>
            <person name="Tyson G.W."/>
            <person name="Hugenholtz P."/>
        </authorList>
    </citation>
    <scope>NUCLEOTIDE SEQUENCE [LARGE SCALE GENOMIC DNA]</scope>
</reference>
<protein>
    <submittedName>
        <fullName evidence="1">Uncharacterized protein</fullName>
    </submittedName>
</protein>
<keyword evidence="2" id="KW-1185">Reference proteome</keyword>
<accession>A0A0S6VTS4</accession>
<dbReference type="HOGENOM" id="CLU_692455_0_0_0"/>
<dbReference type="STRING" id="1499966.U14_02196"/>